<keyword evidence="2" id="KW-0732">Signal</keyword>
<dbReference type="Proteomes" id="UP000235392">
    <property type="component" value="Unassembled WGS sequence"/>
</dbReference>
<proteinExistence type="predicted"/>
<comment type="caution">
    <text evidence="3">The sequence shown here is derived from an EMBL/GenBank/DDBJ whole genome shotgun (WGS) entry which is preliminary data.</text>
</comment>
<gene>
    <name evidence="3" type="ORF">PCASD_07620</name>
</gene>
<protein>
    <submittedName>
        <fullName evidence="3">Uncharacterized protein</fullName>
    </submittedName>
</protein>
<evidence type="ECO:0000313" key="3">
    <source>
        <dbReference type="EMBL" id="PLW39155.1"/>
    </source>
</evidence>
<name>A0A2N5UN11_9BASI</name>
<keyword evidence="1" id="KW-0812">Transmembrane</keyword>
<keyword evidence="1" id="KW-1133">Transmembrane helix</keyword>
<reference evidence="3 4" key="1">
    <citation type="submission" date="2017-11" db="EMBL/GenBank/DDBJ databases">
        <title>De novo assembly and phasing of dikaryotic genomes from two isolates of Puccinia coronata f. sp. avenae, the causal agent of oat crown rust.</title>
        <authorList>
            <person name="Miller M.E."/>
            <person name="Zhang Y."/>
            <person name="Omidvar V."/>
            <person name="Sperschneider J."/>
            <person name="Schwessinger B."/>
            <person name="Raley C."/>
            <person name="Palmer J.M."/>
            <person name="Garnica D."/>
            <person name="Upadhyaya N."/>
            <person name="Rathjen J."/>
            <person name="Taylor J.M."/>
            <person name="Park R.F."/>
            <person name="Dodds P.N."/>
            <person name="Hirsch C.D."/>
            <person name="Kianian S.F."/>
            <person name="Figueroa M."/>
        </authorList>
    </citation>
    <scope>NUCLEOTIDE SEQUENCE [LARGE SCALE GENOMIC DNA]</scope>
    <source>
        <strain evidence="3">12SD80</strain>
    </source>
</reference>
<feature type="chain" id="PRO_5014827434" evidence="2">
    <location>
        <begin position="28"/>
        <end position="145"/>
    </location>
</feature>
<organism evidence="3 4">
    <name type="scientific">Puccinia coronata f. sp. avenae</name>
    <dbReference type="NCBI Taxonomy" id="200324"/>
    <lineage>
        <taxon>Eukaryota</taxon>
        <taxon>Fungi</taxon>
        <taxon>Dikarya</taxon>
        <taxon>Basidiomycota</taxon>
        <taxon>Pucciniomycotina</taxon>
        <taxon>Pucciniomycetes</taxon>
        <taxon>Pucciniales</taxon>
        <taxon>Pucciniaceae</taxon>
        <taxon>Puccinia</taxon>
    </lineage>
</organism>
<evidence type="ECO:0000256" key="1">
    <source>
        <dbReference type="SAM" id="Phobius"/>
    </source>
</evidence>
<accession>A0A2N5UN11</accession>
<feature type="signal peptide" evidence="2">
    <location>
        <begin position="1"/>
        <end position="27"/>
    </location>
</feature>
<evidence type="ECO:0000313" key="4">
    <source>
        <dbReference type="Proteomes" id="UP000235392"/>
    </source>
</evidence>
<dbReference type="EMBL" id="PGCI01000118">
    <property type="protein sequence ID" value="PLW39155.1"/>
    <property type="molecule type" value="Genomic_DNA"/>
</dbReference>
<dbReference type="AlphaFoldDB" id="A0A2N5UN11"/>
<evidence type="ECO:0000256" key="2">
    <source>
        <dbReference type="SAM" id="SignalP"/>
    </source>
</evidence>
<feature type="transmembrane region" description="Helical" evidence="1">
    <location>
        <begin position="127"/>
        <end position="144"/>
    </location>
</feature>
<keyword evidence="1" id="KW-0472">Membrane</keyword>
<sequence length="145" mass="14495">MFFGTTLLQQSVVLVLVLTLSVTQIRSFPQYLTSDPYGGGFNNGINNGGYYRGGLGGGGLGGGGLGGYGGGYNSQLGLNGGLAGGLGGGLGGGGIGLGGLGGGFGNRGYGYYSDASSMRIPSRSNKWYWNSLLTLAAMGMLTLLC</sequence>